<evidence type="ECO:0000256" key="2">
    <source>
        <dbReference type="ARBA" id="ARBA00022448"/>
    </source>
</evidence>
<evidence type="ECO:0000313" key="10">
    <source>
        <dbReference type="Proteomes" id="UP000199614"/>
    </source>
</evidence>
<evidence type="ECO:0000313" key="9">
    <source>
        <dbReference type="EMBL" id="SFM95835.1"/>
    </source>
</evidence>
<organism evidence="9 10">
    <name type="scientific">Pseudonocardia ammonioxydans</name>
    <dbReference type="NCBI Taxonomy" id="260086"/>
    <lineage>
        <taxon>Bacteria</taxon>
        <taxon>Bacillati</taxon>
        <taxon>Actinomycetota</taxon>
        <taxon>Actinomycetes</taxon>
        <taxon>Pseudonocardiales</taxon>
        <taxon>Pseudonocardiaceae</taxon>
        <taxon>Pseudonocardia</taxon>
    </lineage>
</organism>
<feature type="transmembrane region" description="Helical" evidence="7">
    <location>
        <begin position="9"/>
        <end position="27"/>
    </location>
</feature>
<dbReference type="PANTHER" id="PTHR43163">
    <property type="entry name" value="DIPEPTIDE TRANSPORT SYSTEM PERMEASE PROTEIN DPPB-RELATED"/>
    <property type="match status" value="1"/>
</dbReference>
<dbReference type="STRING" id="260086.SAMN05216207_1005157"/>
<evidence type="ECO:0000256" key="4">
    <source>
        <dbReference type="ARBA" id="ARBA00022692"/>
    </source>
</evidence>
<feature type="domain" description="ABC transmembrane type-1" evidence="8">
    <location>
        <begin position="96"/>
        <end position="316"/>
    </location>
</feature>
<dbReference type="Pfam" id="PF00528">
    <property type="entry name" value="BPD_transp_1"/>
    <property type="match status" value="1"/>
</dbReference>
<keyword evidence="4 7" id="KW-0812">Transmembrane</keyword>
<dbReference type="CDD" id="cd06261">
    <property type="entry name" value="TM_PBP2"/>
    <property type="match status" value="1"/>
</dbReference>
<keyword evidence="3" id="KW-1003">Cell membrane</keyword>
<comment type="subcellular location">
    <subcellularLocation>
        <location evidence="1 7">Cell membrane</location>
        <topology evidence="1 7">Multi-pass membrane protein</topology>
    </subcellularLocation>
</comment>
<dbReference type="Gene3D" id="1.10.3720.10">
    <property type="entry name" value="MetI-like"/>
    <property type="match status" value="1"/>
</dbReference>
<evidence type="ECO:0000259" key="8">
    <source>
        <dbReference type="PROSITE" id="PS50928"/>
    </source>
</evidence>
<keyword evidence="6 7" id="KW-0472">Membrane</keyword>
<gene>
    <name evidence="9" type="ORF">SAMN05216207_1005157</name>
</gene>
<evidence type="ECO:0000256" key="5">
    <source>
        <dbReference type="ARBA" id="ARBA00022989"/>
    </source>
</evidence>
<evidence type="ECO:0000256" key="3">
    <source>
        <dbReference type="ARBA" id="ARBA00022475"/>
    </source>
</evidence>
<evidence type="ECO:0000256" key="7">
    <source>
        <dbReference type="RuleBase" id="RU363032"/>
    </source>
</evidence>
<keyword evidence="2 7" id="KW-0813">Transport</keyword>
<dbReference type="OrthoDB" id="147639at2"/>
<reference evidence="9 10" key="1">
    <citation type="submission" date="2016-10" db="EMBL/GenBank/DDBJ databases">
        <authorList>
            <person name="de Groot N.N."/>
        </authorList>
    </citation>
    <scope>NUCLEOTIDE SEQUENCE [LARGE SCALE GENOMIC DNA]</scope>
    <source>
        <strain evidence="9 10">CGMCC 4.1877</strain>
    </source>
</reference>
<dbReference type="GO" id="GO:0055085">
    <property type="term" value="P:transmembrane transport"/>
    <property type="evidence" value="ECO:0007669"/>
    <property type="project" value="InterPro"/>
</dbReference>
<feature type="transmembrane region" description="Helical" evidence="7">
    <location>
        <begin position="189"/>
        <end position="208"/>
    </location>
</feature>
<dbReference type="GO" id="GO:0005886">
    <property type="term" value="C:plasma membrane"/>
    <property type="evidence" value="ECO:0007669"/>
    <property type="project" value="UniProtKB-SubCell"/>
</dbReference>
<dbReference type="PROSITE" id="PS50928">
    <property type="entry name" value="ABC_TM1"/>
    <property type="match status" value="1"/>
</dbReference>
<evidence type="ECO:0000256" key="1">
    <source>
        <dbReference type="ARBA" id="ARBA00004651"/>
    </source>
</evidence>
<comment type="similarity">
    <text evidence="7">Belongs to the binding-protein-dependent transport system permease family.</text>
</comment>
<feature type="transmembrane region" description="Helical" evidence="7">
    <location>
        <begin position="297"/>
        <end position="319"/>
    </location>
</feature>
<name>A0A1I4V3V3_PSUAM</name>
<dbReference type="InterPro" id="IPR000515">
    <property type="entry name" value="MetI-like"/>
</dbReference>
<dbReference type="SUPFAM" id="SSF161098">
    <property type="entry name" value="MetI-like"/>
    <property type="match status" value="1"/>
</dbReference>
<evidence type="ECO:0000256" key="6">
    <source>
        <dbReference type="ARBA" id="ARBA00023136"/>
    </source>
</evidence>
<keyword evidence="5 7" id="KW-1133">Transmembrane helix</keyword>
<feature type="transmembrane region" description="Helical" evidence="7">
    <location>
        <begin position="243"/>
        <end position="268"/>
    </location>
</feature>
<keyword evidence="10" id="KW-1185">Reference proteome</keyword>
<sequence>MLLYAVRRIVISIPILLVSSFIVFWLGTLSGNPLTPLLLRNPPPPQSVLDAEAARLHLDEPLVPRYLAWLGGVFRGDFGPSVIATQDIGEELATRFWVTMRLIIVAMIVALVLAVLVGVYTAVKQYSKSDYAATFIGFLFLAMPSFWLAILLKQGGIDFNTIVGDQVIYTIGASSIPPPDGLLARVADVAGHMVLPTIALALISYAAWSRFTRASMLETLNSDYVRLARAKGLPRRTVMFRHALRTALIPLTTVTALDMATILGGAVITETVFQWRGLGDFLIESIRQFDTYAVTSWLLISATIVIVLNLVADLLYGVLDPRIRYA</sequence>
<accession>A0A1I4V3V3</accession>
<dbReference type="Proteomes" id="UP000199614">
    <property type="component" value="Unassembled WGS sequence"/>
</dbReference>
<dbReference type="AlphaFoldDB" id="A0A1I4V3V3"/>
<dbReference type="InterPro" id="IPR035906">
    <property type="entry name" value="MetI-like_sf"/>
</dbReference>
<feature type="transmembrane region" description="Helical" evidence="7">
    <location>
        <begin position="130"/>
        <end position="150"/>
    </location>
</feature>
<feature type="transmembrane region" description="Helical" evidence="7">
    <location>
        <begin position="102"/>
        <end position="123"/>
    </location>
</feature>
<protein>
    <submittedName>
        <fullName evidence="9">Peptide/nickel transport system permease protein</fullName>
    </submittedName>
</protein>
<dbReference type="EMBL" id="FOUY01000005">
    <property type="protein sequence ID" value="SFM95835.1"/>
    <property type="molecule type" value="Genomic_DNA"/>
</dbReference>
<dbReference type="PANTHER" id="PTHR43163:SF6">
    <property type="entry name" value="DIPEPTIDE TRANSPORT SYSTEM PERMEASE PROTEIN DPPB-RELATED"/>
    <property type="match status" value="1"/>
</dbReference>
<dbReference type="RefSeq" id="WP_093339136.1">
    <property type="nucleotide sequence ID" value="NZ_FOUY01000005.1"/>
</dbReference>
<proteinExistence type="inferred from homology"/>